<dbReference type="Pfam" id="PF08450">
    <property type="entry name" value="SGL"/>
    <property type="match status" value="1"/>
</dbReference>
<accession>A0A5R8PH09</accession>
<dbReference type="PANTHER" id="PTHR31460">
    <property type="match status" value="1"/>
</dbReference>
<feature type="signal peptide" evidence="1">
    <location>
        <begin position="1"/>
        <end position="22"/>
    </location>
</feature>
<dbReference type="SUPFAM" id="SSF63829">
    <property type="entry name" value="Calcium-dependent phosphotriesterase"/>
    <property type="match status" value="1"/>
</dbReference>
<sequence length="335" mass="34984">MLQIARRRWSAAVIATAALAVAGCGADAESAQPAPRIDTAFELPGDRVYPEGIAADERTGDIYVGSFGDGTIYRAAPGAERAEVFLPSGTDGRKTANGLRVDRDGRLWVLDSTAGVAVYDIASRELLARFDVAGAGERFVNDIVITADGAAYVTDSKTAVVYRITPDDLTRTIAQGGRGELTPAFDLKPALEPHGPEAYTLNGITADAAGSYLLVVDSTGGDLYRVDLGSENPSPITEVTLNGGDMSMGDGLELDGATLRVGQNTENTLARWTLADDGTRATRDAELVDATLAVPTTLVHVDGRTLVVASQFDKGGPLGPGTPTAPFRILSVTGF</sequence>
<name>A0A5R8PH09_9NOCA</name>
<dbReference type="EMBL" id="VBUU01000006">
    <property type="protein sequence ID" value="TLG13871.1"/>
    <property type="molecule type" value="Genomic_DNA"/>
</dbReference>
<dbReference type="PROSITE" id="PS51257">
    <property type="entry name" value="PROKAR_LIPOPROTEIN"/>
    <property type="match status" value="1"/>
</dbReference>
<dbReference type="PANTHER" id="PTHR31460:SF3">
    <property type="entry name" value="MESOCENTIN"/>
    <property type="match status" value="1"/>
</dbReference>
<feature type="chain" id="PRO_5038732959" evidence="1">
    <location>
        <begin position="23"/>
        <end position="335"/>
    </location>
</feature>
<organism evidence="3 4">
    <name type="scientific">Nocardia cyriacigeorgica</name>
    <dbReference type="NCBI Taxonomy" id="135487"/>
    <lineage>
        <taxon>Bacteria</taxon>
        <taxon>Bacillati</taxon>
        <taxon>Actinomycetota</taxon>
        <taxon>Actinomycetes</taxon>
        <taxon>Mycobacteriales</taxon>
        <taxon>Nocardiaceae</taxon>
        <taxon>Nocardia</taxon>
    </lineage>
</organism>
<evidence type="ECO:0000259" key="2">
    <source>
        <dbReference type="Pfam" id="PF08450"/>
    </source>
</evidence>
<keyword evidence="1" id="KW-0732">Signal</keyword>
<evidence type="ECO:0000256" key="1">
    <source>
        <dbReference type="SAM" id="SignalP"/>
    </source>
</evidence>
<gene>
    <name evidence="3" type="ORF">FEK35_08770</name>
</gene>
<protein>
    <submittedName>
        <fullName evidence="3">Superoxide dismutase</fullName>
    </submittedName>
</protein>
<proteinExistence type="predicted"/>
<dbReference type="InterPro" id="IPR013658">
    <property type="entry name" value="SGL"/>
</dbReference>
<dbReference type="OrthoDB" id="504981at2"/>
<dbReference type="RefSeq" id="WP_138455790.1">
    <property type="nucleotide sequence ID" value="NZ_VBUU01000006.1"/>
</dbReference>
<dbReference type="Proteomes" id="UP000308349">
    <property type="component" value="Unassembled WGS sequence"/>
</dbReference>
<reference evidence="3 4" key="1">
    <citation type="submission" date="2019-05" db="EMBL/GenBank/DDBJ databases">
        <title>Genomes sequences of two Nocardia cyriacigeorgica environmental isolates, type strains Nocardia asteroides ATCC 19247 and Nocardia cyriacigeorgica DSM 44484.</title>
        <authorList>
            <person name="Vautrin F."/>
            <person name="Bergeron E."/>
            <person name="Dubost A."/>
            <person name="Abrouk D."/>
            <person name="Rodriguez Nava V."/>
            <person name="Pujic P."/>
        </authorList>
    </citation>
    <scope>NUCLEOTIDE SEQUENCE [LARGE SCALE GENOMIC DNA]</scope>
    <source>
        <strain evidence="3 4">EML 1456</strain>
    </source>
</reference>
<evidence type="ECO:0000313" key="3">
    <source>
        <dbReference type="EMBL" id="TLG13871.1"/>
    </source>
</evidence>
<dbReference type="InterPro" id="IPR053224">
    <property type="entry name" value="Sensory_adhesion_molecule"/>
</dbReference>
<feature type="domain" description="SMP-30/Gluconolactonase/LRE-like region" evidence="2">
    <location>
        <begin position="50"/>
        <end position="257"/>
    </location>
</feature>
<dbReference type="InterPro" id="IPR011042">
    <property type="entry name" value="6-blade_b-propeller_TolB-like"/>
</dbReference>
<dbReference type="Gene3D" id="2.120.10.30">
    <property type="entry name" value="TolB, C-terminal domain"/>
    <property type="match status" value="1"/>
</dbReference>
<evidence type="ECO:0000313" key="4">
    <source>
        <dbReference type="Proteomes" id="UP000308349"/>
    </source>
</evidence>
<comment type="caution">
    <text evidence="3">The sequence shown here is derived from an EMBL/GenBank/DDBJ whole genome shotgun (WGS) entry which is preliminary data.</text>
</comment>
<dbReference type="AlphaFoldDB" id="A0A5R8PH09"/>